<evidence type="ECO:0000313" key="2">
    <source>
        <dbReference type="Proteomes" id="UP000001593"/>
    </source>
</evidence>
<dbReference type="PANTHER" id="PTHR10170">
    <property type="entry name" value="HUNTINGTON DISEASE PROTEIN"/>
    <property type="match status" value="1"/>
</dbReference>
<organism evidence="1 2">
    <name type="scientific">Nematostella vectensis</name>
    <name type="common">Starlet sea anemone</name>
    <dbReference type="NCBI Taxonomy" id="45351"/>
    <lineage>
        <taxon>Eukaryota</taxon>
        <taxon>Metazoa</taxon>
        <taxon>Cnidaria</taxon>
        <taxon>Anthozoa</taxon>
        <taxon>Hexacorallia</taxon>
        <taxon>Actiniaria</taxon>
        <taxon>Edwardsiidae</taxon>
        <taxon>Nematostella</taxon>
    </lineage>
</organism>
<dbReference type="PhylomeDB" id="A7RGU3"/>
<dbReference type="InterPro" id="IPR048413">
    <property type="entry name" value="Htt_C-HEAT_rpt"/>
</dbReference>
<dbReference type="STRING" id="45351.A7RGU3"/>
<reference evidence="1 2" key="1">
    <citation type="journal article" date="2007" name="Science">
        <title>Sea anemone genome reveals ancestral eumetazoan gene repertoire and genomic organization.</title>
        <authorList>
            <person name="Putnam N.H."/>
            <person name="Srivastava M."/>
            <person name="Hellsten U."/>
            <person name="Dirks B."/>
            <person name="Chapman J."/>
            <person name="Salamov A."/>
            <person name="Terry A."/>
            <person name="Shapiro H."/>
            <person name="Lindquist E."/>
            <person name="Kapitonov V.V."/>
            <person name="Jurka J."/>
            <person name="Genikhovich G."/>
            <person name="Grigoriev I.V."/>
            <person name="Lucas S.M."/>
            <person name="Steele R.E."/>
            <person name="Finnerty J.R."/>
            <person name="Technau U."/>
            <person name="Martindale M.Q."/>
            <person name="Rokhsar D.S."/>
        </authorList>
    </citation>
    <scope>NUCLEOTIDE SEQUENCE [LARGE SCALE GENOMIC DNA]</scope>
    <source>
        <strain evidence="2">CH2 X CH6</strain>
    </source>
</reference>
<dbReference type="InParanoid" id="A7RGU3"/>
<dbReference type="PRINTS" id="PR00375">
    <property type="entry name" value="HUNTINGTIN"/>
</dbReference>
<protein>
    <recommendedName>
        <fullName evidence="3">Huntingtin</fullName>
    </recommendedName>
</protein>
<dbReference type="Proteomes" id="UP000001593">
    <property type="component" value="Unassembled WGS sequence"/>
</dbReference>
<dbReference type="PANTHER" id="PTHR10170:SF10">
    <property type="entry name" value="HUNTINGTIN"/>
    <property type="match status" value="1"/>
</dbReference>
<dbReference type="GO" id="GO:0005737">
    <property type="term" value="C:cytoplasm"/>
    <property type="evidence" value="ECO:0007669"/>
    <property type="project" value="InterPro"/>
</dbReference>
<evidence type="ECO:0000313" key="1">
    <source>
        <dbReference type="EMBL" id="EDO49115.1"/>
    </source>
</evidence>
<evidence type="ECO:0008006" key="3">
    <source>
        <dbReference type="Google" id="ProtNLM"/>
    </source>
</evidence>
<dbReference type="AlphaFoldDB" id="A7RGU3"/>
<keyword evidence="2" id="KW-1185">Reference proteome</keyword>
<dbReference type="InterPro" id="IPR028426">
    <property type="entry name" value="Huntingtin_fam"/>
</dbReference>
<dbReference type="EMBL" id="DS469510">
    <property type="protein sequence ID" value="EDO49115.1"/>
    <property type="molecule type" value="Genomic_DNA"/>
</dbReference>
<dbReference type="OMA" id="QNRFGKF"/>
<proteinExistence type="predicted"/>
<dbReference type="InterPro" id="IPR000091">
    <property type="entry name" value="Huntingtin"/>
</dbReference>
<dbReference type="HOGENOM" id="CLU_098499_0_0_1"/>
<accession>A7RGU3</accession>
<gene>
    <name evidence="1" type="ORF">NEMVEDRAFT_v1g238150</name>
</gene>
<dbReference type="eggNOG" id="ENOG502QR1D">
    <property type="taxonomic scope" value="Eukaryota"/>
</dbReference>
<dbReference type="GO" id="GO:0005634">
    <property type="term" value="C:nucleus"/>
    <property type="evidence" value="ECO:0007669"/>
    <property type="project" value="InterPro"/>
</dbReference>
<sequence length="214" mass="23831">MYTGKIGDRPSGIYPQSDVAEFPTEDRLLIAMERVSVLFDRIRKGIPSEARVVSRVLPLLLLDFFPPQEIMNKVIGEFLSSQQPHPELMAEVLFKVFEGLHSQGQHSDVRDWVVLSLASFVQRTPLAMAVWSLSTLFTSASTSTWIRALFPHVVGRMGKLENIDVCFFSASALDFYENQGLDSSQKGILVSTFKSVATAGSPYIGVLRRCENST</sequence>
<dbReference type="Pfam" id="PF20927">
    <property type="entry name" value="Htt_C-HEAT"/>
    <property type="match status" value="1"/>
</dbReference>
<name>A7RGU3_NEMVE</name>